<name>A0AAI9UT12_9PEZI</name>
<reference evidence="1 2" key="1">
    <citation type="submission" date="2016-10" db="EMBL/GenBank/DDBJ databases">
        <title>The genome sequence of Colletotrichum fioriniae PJ7.</title>
        <authorList>
            <person name="Baroncelli R."/>
        </authorList>
    </citation>
    <scope>NUCLEOTIDE SEQUENCE [LARGE SCALE GENOMIC DNA]</scope>
    <source>
        <strain evidence="1">Col 31</strain>
    </source>
</reference>
<comment type="caution">
    <text evidence="1">The sequence shown here is derived from an EMBL/GenBank/DDBJ whole genome shotgun (WGS) entry which is preliminary data.</text>
</comment>
<evidence type="ECO:0000313" key="2">
    <source>
        <dbReference type="Proteomes" id="UP001239795"/>
    </source>
</evidence>
<dbReference type="EMBL" id="MLGG01000006">
    <property type="protein sequence ID" value="KAK1464184.1"/>
    <property type="molecule type" value="Genomic_DNA"/>
</dbReference>
<keyword evidence="2" id="KW-1185">Reference proteome</keyword>
<organism evidence="1 2">
    <name type="scientific">Colletotrichum melonis</name>
    <dbReference type="NCBI Taxonomy" id="1209925"/>
    <lineage>
        <taxon>Eukaryota</taxon>
        <taxon>Fungi</taxon>
        <taxon>Dikarya</taxon>
        <taxon>Ascomycota</taxon>
        <taxon>Pezizomycotina</taxon>
        <taxon>Sordariomycetes</taxon>
        <taxon>Hypocreomycetidae</taxon>
        <taxon>Glomerellales</taxon>
        <taxon>Glomerellaceae</taxon>
        <taxon>Colletotrichum</taxon>
        <taxon>Colletotrichum acutatum species complex</taxon>
    </lineage>
</organism>
<sequence length="156" mass="17067">MVTVQMRRDVSHVDDDDQKTIVPYSQSLSLMREHERGFLLAGEKTVRLSGEYFQLTLTVDAPSQGHACTFAVTIATPHKKTGNIYGITIPYCVTPNWGGWVNQFPGRPSNQIASLGTTRSPMLDEHSASCVKGAPRDGVDEINVLHGSRLSLLIAS</sequence>
<accession>A0AAI9UT12</accession>
<proteinExistence type="predicted"/>
<protein>
    <submittedName>
        <fullName evidence="1">Uncharacterized protein</fullName>
    </submittedName>
</protein>
<evidence type="ECO:0000313" key="1">
    <source>
        <dbReference type="EMBL" id="KAK1464184.1"/>
    </source>
</evidence>
<dbReference type="Proteomes" id="UP001239795">
    <property type="component" value="Unassembled WGS sequence"/>
</dbReference>
<gene>
    <name evidence="1" type="ORF">CMEL01_12945</name>
</gene>
<dbReference type="AlphaFoldDB" id="A0AAI9UT12"/>